<reference evidence="2" key="2">
    <citation type="submission" date="2025-08" db="UniProtKB">
        <authorList>
            <consortium name="RefSeq"/>
        </authorList>
    </citation>
    <scope>IDENTIFICATION</scope>
</reference>
<dbReference type="RefSeq" id="XP_013421216.1">
    <property type="nucleotide sequence ID" value="XM_013565762.1"/>
</dbReference>
<name>A0A1S3KG60_LINAN</name>
<protein>
    <submittedName>
        <fullName evidence="2">Uncharacterized protein LOC106181392</fullName>
    </submittedName>
</protein>
<sequence>MAMLQGEETLFISSLMKRMNSFVSATVATITANVSNALSSVNRCRVRRYADAILRSETEHTTRCTSINNLRELHQNLSDIVEVHSRQSERQRGTVIIVNGHDCRDEVVSVGSEEMPRTAFIDQLVKKVLIGRTSGAIWIILAMCHGHHGVEQRATESKNLASKDIIVTFNETDDSDGKPYSVTGVEDDVGLGWTEMDQEENHEDQWSFVEAAHEIEVCN</sequence>
<gene>
    <name evidence="2" type="primary">LOC106181392</name>
</gene>
<dbReference type="KEGG" id="lak:106181392"/>
<organism evidence="1 2">
    <name type="scientific">Lingula anatina</name>
    <name type="common">Brachiopod</name>
    <name type="synonym">Lingula unguis</name>
    <dbReference type="NCBI Taxonomy" id="7574"/>
    <lineage>
        <taxon>Eukaryota</taxon>
        <taxon>Metazoa</taxon>
        <taxon>Spiralia</taxon>
        <taxon>Lophotrochozoa</taxon>
        <taxon>Brachiopoda</taxon>
        <taxon>Linguliformea</taxon>
        <taxon>Lingulata</taxon>
        <taxon>Lingulida</taxon>
        <taxon>Linguloidea</taxon>
        <taxon>Lingulidae</taxon>
        <taxon>Lingula</taxon>
    </lineage>
</organism>
<proteinExistence type="predicted"/>
<dbReference type="Proteomes" id="UP000085678">
    <property type="component" value="Unplaced"/>
</dbReference>
<keyword evidence="1" id="KW-1185">Reference proteome</keyword>
<evidence type="ECO:0000313" key="1">
    <source>
        <dbReference type="Proteomes" id="UP000085678"/>
    </source>
</evidence>
<reference evidence="2" key="1">
    <citation type="journal article" date="2015" name="Nat. Commun.">
        <title>The Lingula genome provides insights into brachiopod evolution and the origin of phosphate biomineralization.</title>
        <authorList>
            <person name="Luo Y.J."/>
            <person name="Takeuchi T."/>
            <person name="Koyanagi R."/>
            <person name="Yamada L."/>
            <person name="Kanda M."/>
            <person name="Khalturina M."/>
            <person name="Fujie M."/>
            <person name="Yamasaki S.I."/>
            <person name="Endo K."/>
            <person name="Satoh N."/>
        </authorList>
    </citation>
    <scope>NUCLEOTIDE SEQUENCE</scope>
</reference>
<dbReference type="AlphaFoldDB" id="A0A1S3KG60"/>
<dbReference type="GeneID" id="106181392"/>
<accession>A0A1S3KG60</accession>
<evidence type="ECO:0000313" key="2">
    <source>
        <dbReference type="RefSeq" id="XP_013421216.1"/>
    </source>
</evidence>
<dbReference type="InParanoid" id="A0A1S3KG60"/>